<dbReference type="InParanoid" id="B8DZT5"/>
<accession>B8DZT5</accession>
<organism evidence="3 4">
    <name type="scientific">Dictyoglomus turgidum (strain DSM 6724 / Z-1310)</name>
    <dbReference type="NCBI Taxonomy" id="515635"/>
    <lineage>
        <taxon>Bacteria</taxon>
        <taxon>Pseudomonadati</taxon>
        <taxon>Dictyoglomota</taxon>
        <taxon>Dictyoglomia</taxon>
        <taxon>Dictyoglomales</taxon>
        <taxon>Dictyoglomaceae</taxon>
        <taxon>Dictyoglomus</taxon>
    </lineage>
</organism>
<proteinExistence type="predicted"/>
<reference evidence="4" key="1">
    <citation type="journal article" date="2016" name="Front. Microbiol.">
        <title>The complete genome sequence of hyperthermophile Dictyoglomus turgidum DSM 6724 reveals a specialized carbohydrate fermentor.</title>
        <authorList>
            <person name="Brumm P.J."/>
            <person name="Gowda K."/>
            <person name="Robb F.T."/>
            <person name="Mead D.A."/>
        </authorList>
    </citation>
    <scope>NUCLEOTIDE SEQUENCE [LARGE SCALE GENOMIC DNA]</scope>
    <source>
        <strain evidence="4">DSM 6724 / Z-1310</strain>
    </source>
</reference>
<dbReference type="EMBL" id="CP001251">
    <property type="protein sequence ID" value="ACK42018.1"/>
    <property type="molecule type" value="Genomic_DNA"/>
</dbReference>
<dbReference type="Pfam" id="PF22746">
    <property type="entry name" value="SHOCT-like_DUF2089-C"/>
    <property type="match status" value="1"/>
</dbReference>
<dbReference type="eggNOG" id="ENOG5033C8J">
    <property type="taxonomic scope" value="Bacteria"/>
</dbReference>
<dbReference type="OrthoDB" id="118871at2"/>
<dbReference type="Proteomes" id="UP000007719">
    <property type="component" value="Chromosome"/>
</dbReference>
<feature type="domain" description="YvlB/LiaX N-terminal" evidence="2">
    <location>
        <begin position="3"/>
        <end position="33"/>
    </location>
</feature>
<dbReference type="KEGG" id="dtu:Dtur_0735"/>
<evidence type="ECO:0000313" key="4">
    <source>
        <dbReference type="Proteomes" id="UP000007719"/>
    </source>
</evidence>
<keyword evidence="4" id="KW-1185">Reference proteome</keyword>
<sequence>MKEERYKILKLVEEGRIKADEAEELIKTLEETSKKEKRYLRVNVIENGKNIVNINVPLSLLKWGLKFANTYAEKYGEKVEISPEEIENLVNDPDFRGKLVDINTPEDNVQVIIEIV</sequence>
<evidence type="ECO:0000256" key="1">
    <source>
        <dbReference type="SAM" id="Coils"/>
    </source>
</evidence>
<protein>
    <recommendedName>
        <fullName evidence="2">YvlB/LiaX N-terminal domain-containing protein</fullName>
    </recommendedName>
</protein>
<feature type="coiled-coil region" evidence="1">
    <location>
        <begin position="12"/>
        <end position="39"/>
    </location>
</feature>
<evidence type="ECO:0000259" key="2">
    <source>
        <dbReference type="Pfam" id="PF22746"/>
    </source>
</evidence>
<dbReference type="HOGENOM" id="CLU_132548_0_0_0"/>
<gene>
    <name evidence="3" type="ordered locus">Dtur_0735</name>
</gene>
<keyword evidence="1" id="KW-0175">Coiled coil</keyword>
<dbReference type="InterPro" id="IPR053959">
    <property type="entry name" value="YvlB/LiaX_N"/>
</dbReference>
<dbReference type="AlphaFoldDB" id="B8DZT5"/>
<dbReference type="EnsemblBacteria" id="ACK42018">
    <property type="protein sequence ID" value="ACK42018"/>
    <property type="gene ID" value="Dtur_0735"/>
</dbReference>
<dbReference type="RefSeq" id="WP_012583103.1">
    <property type="nucleotide sequence ID" value="NC_011661.1"/>
</dbReference>
<evidence type="ECO:0000313" key="3">
    <source>
        <dbReference type="EMBL" id="ACK42018.1"/>
    </source>
</evidence>
<name>B8DZT5_DICTD</name>